<proteinExistence type="predicted"/>
<evidence type="ECO:0000313" key="2">
    <source>
        <dbReference type="EMBL" id="KAK4036027.1"/>
    </source>
</evidence>
<accession>A0ABR0B2V9</accession>
<organism evidence="2 3">
    <name type="scientific">Daphnia magna</name>
    <dbReference type="NCBI Taxonomy" id="35525"/>
    <lineage>
        <taxon>Eukaryota</taxon>
        <taxon>Metazoa</taxon>
        <taxon>Ecdysozoa</taxon>
        <taxon>Arthropoda</taxon>
        <taxon>Crustacea</taxon>
        <taxon>Branchiopoda</taxon>
        <taxon>Diplostraca</taxon>
        <taxon>Cladocera</taxon>
        <taxon>Anomopoda</taxon>
        <taxon>Daphniidae</taxon>
        <taxon>Daphnia</taxon>
    </lineage>
</organism>
<evidence type="ECO:0000256" key="1">
    <source>
        <dbReference type="SAM" id="MobiDB-lite"/>
    </source>
</evidence>
<keyword evidence="3" id="KW-1185">Reference proteome</keyword>
<name>A0ABR0B2V9_9CRUS</name>
<feature type="region of interest" description="Disordered" evidence="1">
    <location>
        <begin position="1"/>
        <end position="27"/>
    </location>
</feature>
<feature type="compositionally biased region" description="Polar residues" evidence="1">
    <location>
        <begin position="1"/>
        <end position="12"/>
    </location>
</feature>
<dbReference type="EMBL" id="JAOYFB010000040">
    <property type="protein sequence ID" value="KAK4036027.1"/>
    <property type="molecule type" value="Genomic_DNA"/>
</dbReference>
<dbReference type="Proteomes" id="UP001234178">
    <property type="component" value="Unassembled WGS sequence"/>
</dbReference>
<reference evidence="2 3" key="1">
    <citation type="journal article" date="2023" name="Nucleic Acids Res.">
        <title>The hologenome of Daphnia magna reveals possible DNA methylation and microbiome-mediated evolution of the host genome.</title>
        <authorList>
            <person name="Chaturvedi A."/>
            <person name="Li X."/>
            <person name="Dhandapani V."/>
            <person name="Marshall H."/>
            <person name="Kissane S."/>
            <person name="Cuenca-Cambronero M."/>
            <person name="Asole G."/>
            <person name="Calvet F."/>
            <person name="Ruiz-Romero M."/>
            <person name="Marangio P."/>
            <person name="Guigo R."/>
            <person name="Rago D."/>
            <person name="Mirbahai L."/>
            <person name="Eastwood N."/>
            <person name="Colbourne J.K."/>
            <person name="Zhou J."/>
            <person name="Mallon E."/>
            <person name="Orsini L."/>
        </authorList>
    </citation>
    <scope>NUCLEOTIDE SEQUENCE [LARGE SCALE GENOMIC DNA]</scope>
    <source>
        <strain evidence="2">LRV0_1</strain>
    </source>
</reference>
<evidence type="ECO:0000313" key="3">
    <source>
        <dbReference type="Proteomes" id="UP001234178"/>
    </source>
</evidence>
<comment type="caution">
    <text evidence="2">The sequence shown here is derived from an EMBL/GenBank/DDBJ whole genome shotgun (WGS) entry which is preliminary data.</text>
</comment>
<gene>
    <name evidence="2" type="ORF">OUZ56_028100</name>
</gene>
<protein>
    <submittedName>
        <fullName evidence="2">Uncharacterized protein</fullName>
    </submittedName>
</protein>
<sequence length="72" mass="8208">MSPQNQFQTSNPEFGHWIPKNRRQSSLEKNPLSLSLAVLLVYVSRKEPGTQRKRGTSFPSYTHIHPICLCAV</sequence>